<gene>
    <name evidence="1" type="ORF">GCM10007874_40240</name>
</gene>
<accession>A0ABQ6CMY6</accession>
<dbReference type="Proteomes" id="UP001156882">
    <property type="component" value="Unassembled WGS sequence"/>
</dbReference>
<evidence type="ECO:0000313" key="2">
    <source>
        <dbReference type="Proteomes" id="UP001156882"/>
    </source>
</evidence>
<name>A0ABQ6CMY6_9HYPH</name>
<evidence type="ECO:0000313" key="1">
    <source>
        <dbReference type="EMBL" id="GLS21007.1"/>
    </source>
</evidence>
<comment type="caution">
    <text evidence="1">The sequence shown here is derived from an EMBL/GenBank/DDBJ whole genome shotgun (WGS) entry which is preliminary data.</text>
</comment>
<reference evidence="2" key="1">
    <citation type="journal article" date="2019" name="Int. J. Syst. Evol. Microbiol.">
        <title>The Global Catalogue of Microorganisms (GCM) 10K type strain sequencing project: providing services to taxonomists for standard genome sequencing and annotation.</title>
        <authorList>
            <consortium name="The Broad Institute Genomics Platform"/>
            <consortium name="The Broad Institute Genome Sequencing Center for Infectious Disease"/>
            <person name="Wu L."/>
            <person name="Ma J."/>
        </authorList>
    </citation>
    <scope>NUCLEOTIDE SEQUENCE [LARGE SCALE GENOMIC DNA]</scope>
    <source>
        <strain evidence="2">NBRC 101365</strain>
    </source>
</reference>
<dbReference type="EMBL" id="BSPC01000039">
    <property type="protein sequence ID" value="GLS21007.1"/>
    <property type="molecule type" value="Genomic_DNA"/>
</dbReference>
<keyword evidence="2" id="KW-1185">Reference proteome</keyword>
<organism evidence="1 2">
    <name type="scientific">Labrys miyagiensis</name>
    <dbReference type="NCBI Taxonomy" id="346912"/>
    <lineage>
        <taxon>Bacteria</taxon>
        <taxon>Pseudomonadati</taxon>
        <taxon>Pseudomonadota</taxon>
        <taxon>Alphaproteobacteria</taxon>
        <taxon>Hyphomicrobiales</taxon>
        <taxon>Xanthobacteraceae</taxon>
        <taxon>Labrys</taxon>
    </lineage>
</organism>
<protein>
    <recommendedName>
        <fullName evidence="3">Phasin protein</fullName>
    </recommendedName>
</protein>
<evidence type="ECO:0008006" key="3">
    <source>
        <dbReference type="Google" id="ProtNLM"/>
    </source>
</evidence>
<sequence>MLAHRNDATRARFSDLTRQFMANHARIFEKGVASLEDVQIRTANAGTADADKNLAGAWRRPRTFL</sequence>
<proteinExistence type="predicted"/>